<evidence type="ECO:0000256" key="1">
    <source>
        <dbReference type="SAM" id="MobiDB-lite"/>
    </source>
</evidence>
<feature type="region of interest" description="Disordered" evidence="1">
    <location>
        <begin position="260"/>
        <end position="285"/>
    </location>
</feature>
<name>A0A853KXK8_9PROT</name>
<dbReference type="Pfam" id="PF12570">
    <property type="entry name" value="DUF3750"/>
    <property type="match status" value="1"/>
</dbReference>
<evidence type="ECO:0000313" key="2">
    <source>
        <dbReference type="EMBL" id="OAZ08576.1"/>
    </source>
</evidence>
<feature type="compositionally biased region" description="Basic and acidic residues" evidence="1">
    <location>
        <begin position="264"/>
        <end position="276"/>
    </location>
</feature>
<sequence length="285" mass="30946">MIGSTLRKGKTLFLGLLAVLVLPFGISLAEDPPGEKAKERYTWRNAPRHSSGVAPDAVANRDQAIVMVMAAETFGWRAYFAVHPWIIYKRAGETRYTRYDVVGWGSGNVVRQNYAIPDGLWYGSKPELLAAHRGEAAEKLIPEIEQAIKSYPFPREYRSYPGPNSNTFIAHIGREVPGLNLDMPANAIGKDYRPITNPVGLSSSGQGVQANLLGVLGMSLGLEEGIELNLLGLNFGIDFNRPALRLPSIGRLGMDSVAQTTEAAEPKSDRAAKETAIDVVAEPSS</sequence>
<proteinExistence type="predicted"/>
<comment type="caution">
    <text evidence="2">The sequence shown here is derived from an EMBL/GenBank/DDBJ whole genome shotgun (WGS) entry which is preliminary data.</text>
</comment>
<dbReference type="InterPro" id="IPR022224">
    <property type="entry name" value="DUF3750"/>
</dbReference>
<reference evidence="2 3" key="1">
    <citation type="submission" date="2014-07" db="EMBL/GenBank/DDBJ databases">
        <title>Draft genome sequence of Thalassospira tepidiphila 1-1B.</title>
        <authorList>
            <person name="Lai Q."/>
            <person name="Shao Z."/>
        </authorList>
    </citation>
    <scope>NUCLEOTIDE SEQUENCE [LARGE SCALE GENOMIC DNA]</scope>
    <source>
        <strain evidence="2 3">MCCC 1A03514</strain>
    </source>
</reference>
<dbReference type="AlphaFoldDB" id="A0A853KXK8"/>
<protein>
    <recommendedName>
        <fullName evidence="4">DUF3750 domain-containing protein</fullName>
    </recommendedName>
</protein>
<dbReference type="EMBL" id="JPVZ01000008">
    <property type="protein sequence ID" value="OAZ08576.1"/>
    <property type="molecule type" value="Genomic_DNA"/>
</dbReference>
<dbReference type="Proteomes" id="UP000094009">
    <property type="component" value="Unassembled WGS sequence"/>
</dbReference>
<gene>
    <name evidence="2" type="ORF">TH4_16610</name>
</gene>
<evidence type="ECO:0000313" key="3">
    <source>
        <dbReference type="Proteomes" id="UP000094009"/>
    </source>
</evidence>
<organism evidence="2 3">
    <name type="scientific">Thalassospira tepidiphila MCCC 1A03514</name>
    <dbReference type="NCBI Taxonomy" id="1177930"/>
    <lineage>
        <taxon>Bacteria</taxon>
        <taxon>Pseudomonadati</taxon>
        <taxon>Pseudomonadota</taxon>
        <taxon>Alphaproteobacteria</taxon>
        <taxon>Rhodospirillales</taxon>
        <taxon>Thalassospiraceae</taxon>
        <taxon>Thalassospira</taxon>
    </lineage>
</organism>
<evidence type="ECO:0008006" key="4">
    <source>
        <dbReference type="Google" id="ProtNLM"/>
    </source>
</evidence>
<accession>A0A853KXK8</accession>